<protein>
    <recommendedName>
        <fullName evidence="3">Polyketide cyclase / dehydrase and lipid transport</fullName>
    </recommendedName>
</protein>
<sequence length="155" mass="18250">MKFFEQSFKVNCSIDKVWKFYTDIKHLEIITPPDLKLQIIETSNKQIVEGLRMTISGRLVLYNSKWNSTISLVDITKHMYIDEMLHGPFKKWKHIHLFSDIGKNQSVVTDKIEFELPFFFLGKLMEGYVESNLKKIFEFRKIQTVNILSKKSAGE</sequence>
<dbReference type="OrthoDB" id="10357at2157"/>
<proteinExistence type="predicted"/>
<dbReference type="InterPro" id="IPR023393">
    <property type="entry name" value="START-like_dom_sf"/>
</dbReference>
<gene>
    <name evidence="1" type="ORF">NMY3_01364</name>
</gene>
<evidence type="ECO:0000313" key="2">
    <source>
        <dbReference type="Proteomes" id="UP000058925"/>
    </source>
</evidence>
<name>A0A654LVV1_9ARCH</name>
<dbReference type="EMBL" id="CP012850">
    <property type="protein sequence ID" value="ALI35568.1"/>
    <property type="molecule type" value="Genomic_DNA"/>
</dbReference>
<dbReference type="KEGG" id="taa:NMY3_01364"/>
<keyword evidence="2" id="KW-1185">Reference proteome</keyword>
<evidence type="ECO:0000313" key="1">
    <source>
        <dbReference type="EMBL" id="ALI35568.1"/>
    </source>
</evidence>
<dbReference type="Proteomes" id="UP000058925">
    <property type="component" value="Chromosome"/>
</dbReference>
<dbReference type="AlphaFoldDB" id="A0A654LVV1"/>
<dbReference type="CDD" id="cd07820">
    <property type="entry name" value="SRPBCC_3"/>
    <property type="match status" value="1"/>
</dbReference>
<dbReference type="Gene3D" id="3.30.530.20">
    <property type="match status" value="1"/>
</dbReference>
<organism evidence="1 2">
    <name type="scientific">Candidatus Nitrosocosmicus oleophilus</name>
    <dbReference type="NCBI Taxonomy" id="1353260"/>
    <lineage>
        <taxon>Archaea</taxon>
        <taxon>Nitrososphaerota</taxon>
        <taxon>Nitrososphaeria</taxon>
        <taxon>Nitrososphaerales</taxon>
        <taxon>Nitrososphaeraceae</taxon>
        <taxon>Candidatus Nitrosocosmicus</taxon>
    </lineage>
</organism>
<evidence type="ECO:0008006" key="3">
    <source>
        <dbReference type="Google" id="ProtNLM"/>
    </source>
</evidence>
<dbReference type="RefSeq" id="WP_196818005.1">
    <property type="nucleotide sequence ID" value="NZ_CP012850.1"/>
</dbReference>
<accession>A0A654LVV1</accession>
<dbReference type="GeneID" id="60421425"/>
<reference evidence="2" key="1">
    <citation type="submission" date="2015-10" db="EMBL/GenBank/DDBJ databases">
        <title>Niche specialization of a soil ammonia-oxidizing archaeon, Candidatus Nitrosocosmicus oleophilus.</title>
        <authorList>
            <person name="Jung M.-Y."/>
            <person name="Rhee S.-K."/>
        </authorList>
    </citation>
    <scope>NUCLEOTIDE SEQUENCE [LARGE SCALE GENOMIC DNA]</scope>
    <source>
        <strain evidence="2">MY3</strain>
    </source>
</reference>
<dbReference type="SUPFAM" id="SSF55961">
    <property type="entry name" value="Bet v1-like"/>
    <property type="match status" value="1"/>
</dbReference>